<feature type="domain" description="YjiS-like" evidence="1">
    <location>
        <begin position="30"/>
        <end position="62"/>
    </location>
</feature>
<dbReference type="AlphaFoldDB" id="A0A1H8HZQ7"/>
<evidence type="ECO:0000313" key="2">
    <source>
        <dbReference type="EMBL" id="SEN61602.1"/>
    </source>
</evidence>
<sequence>MAAYQSTRTAPFGAIATYSFIRFISNIANSVIAWNDARVTRNSLGKLSDRELDDIGLTRGDIADIANLNRI</sequence>
<dbReference type="InterPro" id="IPR009506">
    <property type="entry name" value="YjiS-like"/>
</dbReference>
<protein>
    <submittedName>
        <fullName evidence="2">Uncharacterized conserved protein YjiS, DUF1127 family</fullName>
    </submittedName>
</protein>
<dbReference type="RefSeq" id="WP_050519821.1">
    <property type="nucleotide sequence ID" value="NZ_FOCO01000018.1"/>
</dbReference>
<dbReference type="Pfam" id="PF06568">
    <property type="entry name" value="YjiS-like"/>
    <property type="match status" value="1"/>
</dbReference>
<dbReference type="EMBL" id="FOCO01000018">
    <property type="protein sequence ID" value="SEN61602.1"/>
    <property type="molecule type" value="Genomic_DNA"/>
</dbReference>
<dbReference type="Proteomes" id="UP000183002">
    <property type="component" value="Unassembled WGS sequence"/>
</dbReference>
<evidence type="ECO:0000313" key="3">
    <source>
        <dbReference type="Proteomes" id="UP000183002"/>
    </source>
</evidence>
<organism evidence="2 3">
    <name type="scientific">Pseudorhodobacter antarcticus</name>
    <dbReference type="NCBI Taxonomy" id="1077947"/>
    <lineage>
        <taxon>Bacteria</taxon>
        <taxon>Pseudomonadati</taxon>
        <taxon>Pseudomonadota</taxon>
        <taxon>Alphaproteobacteria</taxon>
        <taxon>Rhodobacterales</taxon>
        <taxon>Paracoccaceae</taxon>
        <taxon>Pseudorhodobacter</taxon>
    </lineage>
</organism>
<evidence type="ECO:0000259" key="1">
    <source>
        <dbReference type="Pfam" id="PF06568"/>
    </source>
</evidence>
<reference evidence="2 3" key="1">
    <citation type="submission" date="2016-10" db="EMBL/GenBank/DDBJ databases">
        <authorList>
            <person name="de Groot N.N."/>
        </authorList>
    </citation>
    <scope>NUCLEOTIDE SEQUENCE [LARGE SCALE GENOMIC DNA]</scope>
    <source>
        <strain evidence="2 3">CGMCC 1.10836</strain>
    </source>
</reference>
<name>A0A1H8HZQ7_9RHOB</name>
<gene>
    <name evidence="2" type="ORF">SAMN05216227_101869</name>
</gene>
<accession>A0A1H8HZQ7</accession>
<keyword evidence="3" id="KW-1185">Reference proteome</keyword>
<proteinExistence type="predicted"/>
<dbReference type="STRING" id="1077947.SAMN05216227_101869"/>
<dbReference type="OrthoDB" id="8116725at2"/>